<evidence type="ECO:0000256" key="1">
    <source>
        <dbReference type="ARBA" id="ARBA00006739"/>
    </source>
</evidence>
<comment type="similarity">
    <text evidence="1">Belongs to the glycosyltransferase 2 family.</text>
</comment>
<comment type="caution">
    <text evidence="4">The sequence shown here is derived from an EMBL/GenBank/DDBJ whole genome shotgun (WGS) entry which is preliminary data.</text>
</comment>
<evidence type="ECO:0000313" key="4">
    <source>
        <dbReference type="EMBL" id="MDR6408481.1"/>
    </source>
</evidence>
<organism evidence="4 5">
    <name type="scientific">Paraburkholderia terricola</name>
    <dbReference type="NCBI Taxonomy" id="169427"/>
    <lineage>
        <taxon>Bacteria</taxon>
        <taxon>Pseudomonadati</taxon>
        <taxon>Pseudomonadota</taxon>
        <taxon>Betaproteobacteria</taxon>
        <taxon>Burkholderiales</taxon>
        <taxon>Burkholderiaceae</taxon>
        <taxon>Paraburkholderia</taxon>
    </lineage>
</organism>
<dbReference type="PANTHER" id="PTHR43179:SF12">
    <property type="entry name" value="GALACTOFURANOSYLTRANSFERASE GLFT2"/>
    <property type="match status" value="1"/>
</dbReference>
<dbReference type="PANTHER" id="PTHR43179">
    <property type="entry name" value="RHAMNOSYLTRANSFERASE WBBL"/>
    <property type="match status" value="1"/>
</dbReference>
<dbReference type="SUPFAM" id="SSF53448">
    <property type="entry name" value="Nucleotide-diphospho-sugar transferases"/>
    <property type="match status" value="1"/>
</dbReference>
<evidence type="ECO:0000256" key="2">
    <source>
        <dbReference type="ARBA" id="ARBA00022676"/>
    </source>
</evidence>
<evidence type="ECO:0000313" key="5">
    <source>
        <dbReference type="Proteomes" id="UP001264340"/>
    </source>
</evidence>
<accession>A0ABU1LP09</accession>
<reference evidence="4 5" key="1">
    <citation type="submission" date="2023-07" db="EMBL/GenBank/DDBJ databases">
        <title>Sorghum-associated microbial communities from plants grown in Nebraska, USA.</title>
        <authorList>
            <person name="Schachtman D."/>
        </authorList>
    </citation>
    <scope>NUCLEOTIDE SEQUENCE [LARGE SCALE GENOMIC DNA]</scope>
    <source>
        <strain evidence="4 5">DS1316</strain>
    </source>
</reference>
<dbReference type="Proteomes" id="UP001264340">
    <property type="component" value="Unassembled WGS sequence"/>
</dbReference>
<evidence type="ECO:0000256" key="3">
    <source>
        <dbReference type="ARBA" id="ARBA00022679"/>
    </source>
</evidence>
<proteinExistence type="inferred from homology"/>
<keyword evidence="2" id="KW-0328">Glycosyltransferase</keyword>
<gene>
    <name evidence="4" type="ORF">J2804_001874</name>
</gene>
<dbReference type="EMBL" id="JAVDRP010000003">
    <property type="protein sequence ID" value="MDR6408481.1"/>
    <property type="molecule type" value="Genomic_DNA"/>
</dbReference>
<name>A0ABU1LP09_9BURK</name>
<dbReference type="RefSeq" id="WP_310119888.1">
    <property type="nucleotide sequence ID" value="NZ_JAVDRP010000003.1"/>
</dbReference>
<keyword evidence="3" id="KW-0808">Transferase</keyword>
<dbReference type="InterPro" id="IPR029044">
    <property type="entry name" value="Nucleotide-diphossugar_trans"/>
</dbReference>
<dbReference type="Gene3D" id="3.90.550.10">
    <property type="entry name" value="Spore Coat Polysaccharide Biosynthesis Protein SpsA, Chain A"/>
    <property type="match status" value="1"/>
</dbReference>
<sequence length="310" mass="35194">MSERQSFLTDGTKCPSVQVQSILYNNSLEAIERSLASMARSAELAIFAKACSKVQVYFGDSSPLPCIDEEKLEDLQKRFAPALEVKYQFFGENAGSARGHNRLAKEVETDFLLIQNPDVVVSPRLLEQLLAHFATPEVGMVEAKQLPIEHPKEYNPVTGETIWATTACAMIPVPLFERLGGFDAASFFLYCDDVDFSWLVRRAGYKVIFQPAAVVFHDKRLSDTGDWLPSAAEHYYSAEAAMILAYKWSREDLAEAICDHFTHHGSDHQKKAAREFERRRNQNLLPEQLDPHHEIAYFSENLYSKHRYAL</sequence>
<protein>
    <submittedName>
        <fullName evidence="4">GT2 family glycosyltransferase</fullName>
    </submittedName>
</protein>
<keyword evidence="5" id="KW-1185">Reference proteome</keyword>